<dbReference type="InterPro" id="IPR011059">
    <property type="entry name" value="Metal-dep_hydrolase_composite"/>
</dbReference>
<accession>A0AAX3YR79</accession>
<dbReference type="GO" id="GO:0016810">
    <property type="term" value="F:hydrolase activity, acting on carbon-nitrogen (but not peptide) bonds"/>
    <property type="evidence" value="ECO:0007669"/>
    <property type="project" value="InterPro"/>
</dbReference>
<reference evidence="4" key="2">
    <citation type="submission" date="2023-07" db="EMBL/GenBank/DDBJ databases">
        <title>Genomic analysis of Rhodococcus opacus VOC-14 with glycol ethers degradation activity.</title>
        <authorList>
            <person name="Narkevich D.A."/>
            <person name="Hlushen A.M."/>
            <person name="Akhremchuk A.E."/>
            <person name="Sikolenko M.A."/>
            <person name="Valentovich L.N."/>
        </authorList>
    </citation>
    <scope>NUCLEOTIDE SEQUENCE</scope>
    <source>
        <strain evidence="4">VOC-14</strain>
        <plasmid evidence="4">pRho-VOC14-C342</plasmid>
    </source>
</reference>
<geneLocation type="plasmid" evidence="4 6">
    <name>pRho-VOC14-C342</name>
</geneLocation>
<evidence type="ECO:0000313" key="4">
    <source>
        <dbReference type="EMBL" id="WLF51468.1"/>
    </source>
</evidence>
<dbReference type="Pfam" id="PF01979">
    <property type="entry name" value="Amidohydro_1"/>
    <property type="match status" value="2"/>
</dbReference>
<evidence type="ECO:0000313" key="5">
    <source>
        <dbReference type="Proteomes" id="UP001066327"/>
    </source>
</evidence>
<evidence type="ECO:0000313" key="6">
    <source>
        <dbReference type="Proteomes" id="UP001231166"/>
    </source>
</evidence>
<dbReference type="InterPro" id="IPR032466">
    <property type="entry name" value="Metal_Hydrolase"/>
</dbReference>
<protein>
    <submittedName>
        <fullName evidence="4">Amidohydrolase family protein</fullName>
    </submittedName>
</protein>
<evidence type="ECO:0000259" key="2">
    <source>
        <dbReference type="Pfam" id="PF01979"/>
    </source>
</evidence>
<dbReference type="Gene3D" id="3.20.20.140">
    <property type="entry name" value="Metal-dependent hydrolases"/>
    <property type="match status" value="1"/>
</dbReference>
<dbReference type="SUPFAM" id="SSF51338">
    <property type="entry name" value="Composite domain of metallo-dependent hydrolases"/>
    <property type="match status" value="1"/>
</dbReference>
<dbReference type="PANTHER" id="PTHR43794">
    <property type="entry name" value="AMINOHYDROLASE SSNA-RELATED"/>
    <property type="match status" value="1"/>
</dbReference>
<dbReference type="EMBL" id="JAPWIS010000017">
    <property type="protein sequence ID" value="MCZ4587530.1"/>
    <property type="molecule type" value="Genomic_DNA"/>
</dbReference>
<dbReference type="Proteomes" id="UP001231166">
    <property type="component" value="Plasmid pRho-VOC14-C342"/>
</dbReference>
<feature type="domain" description="Amidohydrolase-related" evidence="2">
    <location>
        <begin position="271"/>
        <end position="449"/>
    </location>
</feature>
<name>A0AAX3YR79_RHOOP</name>
<dbReference type="Gene3D" id="2.30.40.10">
    <property type="entry name" value="Urease, subunit C, domain 1"/>
    <property type="match status" value="1"/>
</dbReference>
<feature type="region of interest" description="Disordered" evidence="1">
    <location>
        <begin position="1"/>
        <end position="32"/>
    </location>
</feature>
<dbReference type="Proteomes" id="UP001066327">
    <property type="component" value="Unassembled WGS sequence"/>
</dbReference>
<dbReference type="RefSeq" id="WP_269591883.1">
    <property type="nucleotide sequence ID" value="NZ_CP130954.1"/>
</dbReference>
<keyword evidence="5" id="KW-1185">Reference proteome</keyword>
<evidence type="ECO:0000313" key="3">
    <source>
        <dbReference type="EMBL" id="MCZ4587530.1"/>
    </source>
</evidence>
<dbReference type="PANTHER" id="PTHR43794:SF5">
    <property type="entry name" value="CHLOROHYDROLASE FAMILY PROTEIN"/>
    <property type="match status" value="1"/>
</dbReference>
<dbReference type="AlphaFoldDB" id="A0AAX3YR79"/>
<organism evidence="4 6">
    <name type="scientific">Rhodococcus opacus</name>
    <name type="common">Nocardia opaca</name>
    <dbReference type="NCBI Taxonomy" id="37919"/>
    <lineage>
        <taxon>Bacteria</taxon>
        <taxon>Bacillati</taxon>
        <taxon>Actinomycetota</taxon>
        <taxon>Actinomycetes</taxon>
        <taxon>Mycobacteriales</taxon>
        <taxon>Nocardiaceae</taxon>
        <taxon>Rhodococcus</taxon>
    </lineage>
</organism>
<evidence type="ECO:0000256" key="1">
    <source>
        <dbReference type="SAM" id="MobiDB-lite"/>
    </source>
</evidence>
<dbReference type="SUPFAM" id="SSF51556">
    <property type="entry name" value="Metallo-dependent hydrolases"/>
    <property type="match status" value="1"/>
</dbReference>
<reference evidence="3" key="1">
    <citation type="submission" date="2022-12" db="EMBL/GenBank/DDBJ databases">
        <authorList>
            <person name="Krivoruchko A.V."/>
            <person name="Elkin A."/>
        </authorList>
    </citation>
    <scope>NUCLEOTIDE SEQUENCE</scope>
    <source>
        <strain evidence="3">IEGM 249</strain>
    </source>
</reference>
<dbReference type="EMBL" id="CP130954">
    <property type="protein sequence ID" value="WLF51468.1"/>
    <property type="molecule type" value="Genomic_DNA"/>
</dbReference>
<dbReference type="InterPro" id="IPR006680">
    <property type="entry name" value="Amidohydro-rel"/>
</dbReference>
<sequence length="512" mass="54621">MTSNDAAPQVSIYSQVPGGGSLPSGRTNTRRRATVTRDAAQLAALERSAADDNRVIVIKGGTVVTGDPALGNFVGDVLIRGSKIVEVGADLQAGGDAIVVDASDSIVIPGLIDAHLHAWEGQLRGIAPGVDFPGYMNLTHEGFAPFYRAHDNYVGNLTTSLVALDAGVTTIIDNSHNSRTPEHSNAAVEALRDAGIRAVHASGAPQAGDWAQHWPNDVLRLRDEYFATDDQLLTLRLFDAFPVPDVWAFAKEHGFWVSSEWGNYITSLPELHKAGLLTPQHTFNHCFGLPDSDWDLIRDAGLTVNLCTRSDANFGLGPAFPPVYEALERGIVPGLSQDAELSYGVDPFVEMQTLLTLSRSHVFDQINSGVENPDTQLTPEQIFSFATVGGARNANLADKVGTLTPGKEADIVLLRTTDLNTGPGTNVFATLVGFATARNVDTVIVGGQVRKWAGSLVGQDLTKVRDLVDESLGYLFDSRGLIADAFAEKGFREGENAVSAQPASALTALVED</sequence>
<gene>
    <name evidence="3" type="ORF">O4328_28245</name>
    <name evidence="4" type="ORF">Q5707_38015</name>
</gene>
<feature type="domain" description="Amidohydrolase-related" evidence="2">
    <location>
        <begin position="106"/>
        <end position="207"/>
    </location>
</feature>
<dbReference type="InterPro" id="IPR050287">
    <property type="entry name" value="MTA/SAH_deaminase"/>
</dbReference>
<keyword evidence="4" id="KW-0614">Plasmid</keyword>
<feature type="compositionally biased region" description="Polar residues" evidence="1">
    <location>
        <begin position="1"/>
        <end position="14"/>
    </location>
</feature>
<proteinExistence type="predicted"/>